<feature type="region of interest" description="Disordered" evidence="1">
    <location>
        <begin position="82"/>
        <end position="101"/>
    </location>
</feature>
<evidence type="ECO:0000313" key="3">
    <source>
        <dbReference type="Proteomes" id="UP001239167"/>
    </source>
</evidence>
<dbReference type="Proteomes" id="UP001239167">
    <property type="component" value="Unassembled WGS sequence"/>
</dbReference>
<gene>
    <name evidence="2" type="ORF">J2S01_001782</name>
</gene>
<dbReference type="RefSeq" id="WP_307224214.1">
    <property type="nucleotide sequence ID" value="NZ_CP116940.1"/>
</dbReference>
<evidence type="ECO:0000256" key="1">
    <source>
        <dbReference type="SAM" id="MobiDB-lite"/>
    </source>
</evidence>
<accession>A0ABT9Y992</accession>
<dbReference type="EMBL" id="JAUSUE010000012">
    <property type="protein sequence ID" value="MDQ0204060.1"/>
    <property type="molecule type" value="Genomic_DNA"/>
</dbReference>
<keyword evidence="3" id="KW-1185">Reference proteome</keyword>
<feature type="compositionally biased region" description="Low complexity" evidence="1">
    <location>
        <begin position="89"/>
        <end position="101"/>
    </location>
</feature>
<sequence>MSQELFQLENGQISIAKNNIDYIDTLENFKLDYANCPSFSHEFVLYNRTLEQYVLDSEIQAYTAQSNLDTCIDSVQTIIDAQKKRNPDTTDTSTATNPTST</sequence>
<evidence type="ECO:0000313" key="2">
    <source>
        <dbReference type="EMBL" id="MDQ0204060.1"/>
    </source>
</evidence>
<name>A0ABT9Y992_9FIRM</name>
<proteinExistence type="predicted"/>
<organism evidence="2 3">
    <name type="scientific">Pectinatus haikarae</name>
    <dbReference type="NCBI Taxonomy" id="349096"/>
    <lineage>
        <taxon>Bacteria</taxon>
        <taxon>Bacillati</taxon>
        <taxon>Bacillota</taxon>
        <taxon>Negativicutes</taxon>
        <taxon>Selenomonadales</taxon>
        <taxon>Selenomonadaceae</taxon>
        <taxon>Pectinatus</taxon>
    </lineage>
</organism>
<comment type="caution">
    <text evidence="2">The sequence shown here is derived from an EMBL/GenBank/DDBJ whole genome shotgun (WGS) entry which is preliminary data.</text>
</comment>
<protein>
    <submittedName>
        <fullName evidence="2">Uncharacterized protein</fullName>
    </submittedName>
</protein>
<reference evidence="2 3" key="1">
    <citation type="submission" date="2023-07" db="EMBL/GenBank/DDBJ databases">
        <title>Genomic Encyclopedia of Type Strains, Phase IV (KMG-IV): sequencing the most valuable type-strain genomes for metagenomic binning, comparative biology and taxonomic classification.</title>
        <authorList>
            <person name="Goeker M."/>
        </authorList>
    </citation>
    <scope>NUCLEOTIDE SEQUENCE [LARGE SCALE GENOMIC DNA]</scope>
    <source>
        <strain evidence="2 3">DSM 16980</strain>
    </source>
</reference>